<dbReference type="PANTHER" id="PTHR40590">
    <property type="entry name" value="CYTOPLASMIC PROTEIN-RELATED"/>
    <property type="match status" value="1"/>
</dbReference>
<dbReference type="EMBL" id="CP031700">
    <property type="protein sequence ID" value="QEY25987.1"/>
    <property type="molecule type" value="Genomic_DNA"/>
</dbReference>
<evidence type="ECO:0000313" key="3">
    <source>
        <dbReference type="Proteomes" id="UP000325713"/>
    </source>
</evidence>
<name>A0A5J6PYQ7_9NEIS</name>
<keyword evidence="3" id="KW-1185">Reference proteome</keyword>
<evidence type="ECO:0000313" key="2">
    <source>
        <dbReference type="EMBL" id="QEY25987.1"/>
    </source>
</evidence>
<dbReference type="InterPro" id="IPR002816">
    <property type="entry name" value="TraB/PrgY/GumN_fam"/>
</dbReference>
<protein>
    <submittedName>
        <fullName evidence="2">TraB/GumN family protein</fullName>
    </submittedName>
</protein>
<dbReference type="PANTHER" id="PTHR40590:SF1">
    <property type="entry name" value="CYTOPLASMIC PROTEIN"/>
    <property type="match status" value="1"/>
</dbReference>
<organism evidence="2 3">
    <name type="scientific">Neisseria zalophi</name>
    <dbReference type="NCBI Taxonomy" id="640030"/>
    <lineage>
        <taxon>Bacteria</taxon>
        <taxon>Pseudomonadati</taxon>
        <taxon>Pseudomonadota</taxon>
        <taxon>Betaproteobacteria</taxon>
        <taxon>Neisseriales</taxon>
        <taxon>Neisseriaceae</taxon>
        <taxon>Neisseria</taxon>
    </lineage>
</organism>
<keyword evidence="1" id="KW-0472">Membrane</keyword>
<proteinExistence type="predicted"/>
<keyword evidence="1" id="KW-0812">Transmembrane</keyword>
<accession>A0A5J6PYQ7</accession>
<dbReference type="KEGG" id="nzl:D0T92_05190"/>
<gene>
    <name evidence="2" type="ORF">D0T92_05190</name>
</gene>
<dbReference type="CDD" id="cd14789">
    <property type="entry name" value="Tiki"/>
    <property type="match status" value="1"/>
</dbReference>
<keyword evidence="1" id="KW-1133">Transmembrane helix</keyword>
<evidence type="ECO:0000256" key="1">
    <source>
        <dbReference type="SAM" id="Phobius"/>
    </source>
</evidence>
<reference evidence="2 3" key="1">
    <citation type="submission" date="2018-08" db="EMBL/GenBank/DDBJ databases">
        <title>Neisseria zalophi ATCC BAA-2455 complete genome.</title>
        <authorList>
            <person name="Veseli I.A."/>
            <person name="Buttler R."/>
            <person name="Mascarenhas dos Santos A.C."/>
            <person name="Pombert J.-F."/>
        </authorList>
    </citation>
    <scope>NUCLEOTIDE SEQUENCE [LARGE SCALE GENOMIC DNA]</scope>
    <source>
        <strain evidence="2 3">ATCC BAA-2455</strain>
    </source>
</reference>
<sequence length="342" mass="39721">MPYWHADNFQTASIQPALMYSGLFKSDGRYIMIFRTLFTFILFIVFSAVGIAQDKPDAETFLWKATKQGQPDTYLLGTLHIGKINSTLPPPYLEALKKSRQLIIESNPDDLLQPQYSDDAQRLQLLAYSQQTLNETLGKKRMDAIAEMTRQNEPPFHINGDSHIRPWMLWITLQTLYSPKGYSFHYGIDNLLIQQAKERNKTILSLERMEPIYYLSNIPDDVLMRSLDMMITHQNHADKEQEMLVSLYEQQQATKIWMKINDDQELLKFLPPQDYAVWKYFLHEQLLNERNQQWLKKLDDLLPAAPSLVAVGSGHLFGEQGLIQQLRLRGYQVEPILISATQ</sequence>
<dbReference type="OrthoDB" id="9025834at2"/>
<feature type="transmembrane region" description="Helical" evidence="1">
    <location>
        <begin position="30"/>
        <end position="52"/>
    </location>
</feature>
<dbReference type="Proteomes" id="UP000325713">
    <property type="component" value="Chromosome"/>
</dbReference>
<dbReference type="InterPro" id="IPR047111">
    <property type="entry name" value="YbaP-like"/>
</dbReference>
<dbReference type="AlphaFoldDB" id="A0A5J6PYQ7"/>
<dbReference type="Pfam" id="PF01963">
    <property type="entry name" value="TraB_PrgY_gumN"/>
    <property type="match status" value="1"/>
</dbReference>